<geneLocation type="plasmid" evidence="1">
    <name>plasmid2</name>
</geneLocation>
<organism evidence="1 2">
    <name type="scientific">Leptolyngbya boryana NIES-2135</name>
    <dbReference type="NCBI Taxonomy" id="1973484"/>
    <lineage>
        <taxon>Bacteria</taxon>
        <taxon>Bacillati</taxon>
        <taxon>Cyanobacteriota</taxon>
        <taxon>Cyanophyceae</taxon>
        <taxon>Leptolyngbyales</taxon>
        <taxon>Leptolyngbyaceae</taxon>
        <taxon>Leptolyngbya group</taxon>
        <taxon>Leptolyngbya</taxon>
    </lineage>
</organism>
<proteinExistence type="predicted"/>
<dbReference type="EMBL" id="AP018205">
    <property type="protein sequence ID" value="BAY59611.1"/>
    <property type="molecule type" value="Genomic_DNA"/>
</dbReference>
<accession>A0A1Z4JS64</accession>
<dbReference type="AlphaFoldDB" id="A0A1Z4JS64"/>
<gene>
    <name evidence="1" type="ORF">NIES2135_64880</name>
</gene>
<reference evidence="1 2" key="1">
    <citation type="submission" date="2017-06" db="EMBL/GenBank/DDBJ databases">
        <title>Genome sequencing of cyanobaciteial culture collection at National Institute for Environmental Studies (NIES).</title>
        <authorList>
            <person name="Hirose Y."/>
            <person name="Shimura Y."/>
            <person name="Fujisawa T."/>
            <person name="Nakamura Y."/>
            <person name="Kawachi M."/>
        </authorList>
    </citation>
    <scope>NUCLEOTIDE SEQUENCE [LARGE SCALE GENOMIC DNA]</scope>
    <source>
        <strain evidence="1 2">NIES-2135</strain>
        <plasmid evidence="2">Plasmid Plasmid2 dna</plasmid>
    </source>
</reference>
<evidence type="ECO:0000313" key="1">
    <source>
        <dbReference type="EMBL" id="BAY59611.1"/>
    </source>
</evidence>
<evidence type="ECO:0000313" key="2">
    <source>
        <dbReference type="Proteomes" id="UP000217895"/>
    </source>
</evidence>
<name>A0A1Z4JS64_LEPBY</name>
<dbReference type="Proteomes" id="UP000217895">
    <property type="component" value="Plasmid Plasmid2 dna"/>
</dbReference>
<protein>
    <submittedName>
        <fullName evidence="1">Uncharacterized protein</fullName>
    </submittedName>
</protein>
<keyword evidence="2" id="KW-1185">Reference proteome</keyword>
<keyword evidence="1" id="KW-0614">Plasmid</keyword>
<sequence>MAHDQVTEGFQFCTSDFQPESDVPSYEAAFELVQKSFQRLLHYASEAISIGNFKVKKARANSDRSGEFKQELQLANRKGVIVYCQEFVRRCLLDYESSSLCQLRACSLSEFVESVGVEQYALLLLDALATVECEEDIQDEIAIVIVESLMTKVGSDRASLMECCFDHGQILLRDTAVT</sequence>